<name>A0A1Y1ZQQ5_9PLEO</name>
<protein>
    <recommendedName>
        <fullName evidence="4">rRNA-processing protein EFG1</fullName>
    </recommendedName>
    <alternativeName>
        <fullName evidence="5">rRNA-processing protein efg1</fullName>
    </alternativeName>
</protein>
<sequence>MSQKRKHGESTGGENPQHSFKKPRSNPAASGPRSNHKPHNKRSYSAPATQTTNSLKSRIRDLRRLLEHVDHEPRHKMPAHIRRERERELEACEHDLAAKTAIAREAEHRRKMIGKYHQVRFFDRQKATRILKRLKRELSSLEDDSKEPELLRKIHNAEVDVNYSQYYPLMKAYSSLYPKSKREEKQSQERTDEEEPQAQHPEDVDGPKGDPEMWRTVEQAMQEGTLDALRNSKAGLPVFQPKEDYQSKQRREKKDKQRVKDARKKKMESLEGAPQHKLHETRTGATNEDGDESDGGFFE</sequence>
<dbReference type="Proteomes" id="UP000193144">
    <property type="component" value="Unassembled WGS sequence"/>
</dbReference>
<comment type="function">
    <text evidence="1">Involved in rRNA processing.</text>
</comment>
<evidence type="ECO:0000256" key="9">
    <source>
        <dbReference type="SAM" id="MobiDB-lite"/>
    </source>
</evidence>
<feature type="compositionally biased region" description="Polar residues" evidence="9">
    <location>
        <begin position="46"/>
        <end position="56"/>
    </location>
</feature>
<evidence type="ECO:0000313" key="10">
    <source>
        <dbReference type="EMBL" id="ORY12534.1"/>
    </source>
</evidence>
<dbReference type="InterPro" id="IPR050786">
    <property type="entry name" value="EFG1_rRNA-proc"/>
</dbReference>
<dbReference type="PANTHER" id="PTHR33911:SF1">
    <property type="entry name" value="RRNA-PROCESSING PROTEIN EFG1"/>
    <property type="match status" value="1"/>
</dbReference>
<proteinExistence type="inferred from homology"/>
<evidence type="ECO:0000256" key="3">
    <source>
        <dbReference type="ARBA" id="ARBA00006916"/>
    </source>
</evidence>
<evidence type="ECO:0000256" key="5">
    <source>
        <dbReference type="ARBA" id="ARBA00019827"/>
    </source>
</evidence>
<keyword evidence="11" id="KW-1185">Reference proteome</keyword>
<feature type="compositionally biased region" description="Basic and acidic residues" evidence="9">
    <location>
        <begin position="180"/>
        <end position="190"/>
    </location>
</feature>
<keyword evidence="7" id="KW-0175">Coiled coil</keyword>
<accession>A0A1Y1ZQQ5</accession>
<dbReference type="OrthoDB" id="47732at2759"/>
<reference evidence="10 11" key="1">
    <citation type="submission" date="2016-07" db="EMBL/GenBank/DDBJ databases">
        <title>Pervasive Adenine N6-methylation of Active Genes in Fungi.</title>
        <authorList>
            <consortium name="DOE Joint Genome Institute"/>
            <person name="Mondo S.J."/>
            <person name="Dannebaum R.O."/>
            <person name="Kuo R.C."/>
            <person name="Labutti K."/>
            <person name="Haridas S."/>
            <person name="Kuo A."/>
            <person name="Salamov A."/>
            <person name="Ahrendt S.R."/>
            <person name="Lipzen A."/>
            <person name="Sullivan W."/>
            <person name="Andreopoulos W.B."/>
            <person name="Clum A."/>
            <person name="Lindquist E."/>
            <person name="Daum C."/>
            <person name="Ramamoorthy G.K."/>
            <person name="Gryganskyi A."/>
            <person name="Culley D."/>
            <person name="Magnuson J.K."/>
            <person name="James T.Y."/>
            <person name="O'Malley M.A."/>
            <person name="Stajich J.E."/>
            <person name="Spatafora J.W."/>
            <person name="Visel A."/>
            <person name="Grigoriev I.V."/>
        </authorList>
    </citation>
    <scope>NUCLEOTIDE SEQUENCE [LARGE SCALE GENOMIC DNA]</scope>
    <source>
        <strain evidence="10 11">CBS 115471</strain>
    </source>
</reference>
<dbReference type="Pfam" id="PF10153">
    <property type="entry name" value="Efg1"/>
    <property type="match status" value="1"/>
</dbReference>
<evidence type="ECO:0000256" key="7">
    <source>
        <dbReference type="ARBA" id="ARBA00023054"/>
    </source>
</evidence>
<dbReference type="GO" id="GO:0005730">
    <property type="term" value="C:nucleolus"/>
    <property type="evidence" value="ECO:0007669"/>
    <property type="project" value="UniProtKB-SubCell"/>
</dbReference>
<dbReference type="PANTHER" id="PTHR33911">
    <property type="entry name" value="RRNA-PROCESSING PROTEIN EFG1"/>
    <property type="match status" value="1"/>
</dbReference>
<evidence type="ECO:0000256" key="6">
    <source>
        <dbReference type="ARBA" id="ARBA00022552"/>
    </source>
</evidence>
<dbReference type="EMBL" id="MCFA01000050">
    <property type="protein sequence ID" value="ORY12534.1"/>
    <property type="molecule type" value="Genomic_DNA"/>
</dbReference>
<comment type="subcellular location">
    <subcellularLocation>
        <location evidence="2">Nucleus</location>
        <location evidence="2">Nucleolus</location>
    </subcellularLocation>
</comment>
<feature type="compositionally biased region" description="Basic and acidic residues" evidence="9">
    <location>
        <begin position="200"/>
        <end position="215"/>
    </location>
</feature>
<keyword evidence="6" id="KW-0698">rRNA processing</keyword>
<dbReference type="InterPro" id="IPR019310">
    <property type="entry name" value="Efg1"/>
</dbReference>
<feature type="compositionally biased region" description="Basic and acidic residues" evidence="9">
    <location>
        <begin position="241"/>
        <end position="260"/>
    </location>
</feature>
<evidence type="ECO:0000256" key="2">
    <source>
        <dbReference type="ARBA" id="ARBA00004604"/>
    </source>
</evidence>
<dbReference type="GO" id="GO:0000462">
    <property type="term" value="P:maturation of SSU-rRNA from tricistronic rRNA transcript (SSU-rRNA, 5.8S rRNA, LSU-rRNA)"/>
    <property type="evidence" value="ECO:0007669"/>
    <property type="project" value="TreeGrafter"/>
</dbReference>
<evidence type="ECO:0000256" key="4">
    <source>
        <dbReference type="ARBA" id="ARBA00018689"/>
    </source>
</evidence>
<organism evidence="10 11">
    <name type="scientific">Clohesyomyces aquaticus</name>
    <dbReference type="NCBI Taxonomy" id="1231657"/>
    <lineage>
        <taxon>Eukaryota</taxon>
        <taxon>Fungi</taxon>
        <taxon>Dikarya</taxon>
        <taxon>Ascomycota</taxon>
        <taxon>Pezizomycotina</taxon>
        <taxon>Dothideomycetes</taxon>
        <taxon>Pleosporomycetidae</taxon>
        <taxon>Pleosporales</taxon>
        <taxon>Lindgomycetaceae</taxon>
        <taxon>Clohesyomyces</taxon>
    </lineage>
</organism>
<keyword evidence="8" id="KW-0539">Nucleus</keyword>
<feature type="region of interest" description="Disordered" evidence="9">
    <location>
        <begin position="1"/>
        <end position="56"/>
    </location>
</feature>
<evidence type="ECO:0000256" key="8">
    <source>
        <dbReference type="ARBA" id="ARBA00023242"/>
    </source>
</evidence>
<evidence type="ECO:0000256" key="1">
    <source>
        <dbReference type="ARBA" id="ARBA00002773"/>
    </source>
</evidence>
<dbReference type="AlphaFoldDB" id="A0A1Y1ZQQ5"/>
<feature type="region of interest" description="Disordered" evidence="9">
    <location>
        <begin position="178"/>
        <end position="299"/>
    </location>
</feature>
<dbReference type="STRING" id="1231657.A0A1Y1ZQQ5"/>
<comment type="caution">
    <text evidence="10">The sequence shown here is derived from an EMBL/GenBank/DDBJ whole genome shotgun (WGS) entry which is preliminary data.</text>
</comment>
<comment type="similarity">
    <text evidence="3">Belongs to the EFG1 family.</text>
</comment>
<evidence type="ECO:0000313" key="11">
    <source>
        <dbReference type="Proteomes" id="UP000193144"/>
    </source>
</evidence>
<dbReference type="GO" id="GO:0030688">
    <property type="term" value="C:preribosome, small subunit precursor"/>
    <property type="evidence" value="ECO:0007669"/>
    <property type="project" value="TreeGrafter"/>
</dbReference>
<gene>
    <name evidence="10" type="ORF">BCR34DRAFT_673360</name>
</gene>
<feature type="compositionally biased region" description="Acidic residues" evidence="9">
    <location>
        <begin position="288"/>
        <end position="299"/>
    </location>
</feature>